<dbReference type="AlphaFoldDB" id="A0A485KYR9"/>
<feature type="domain" description="JmjC" evidence="2">
    <location>
        <begin position="274"/>
        <end position="460"/>
    </location>
</feature>
<sequence length="489" mass="54225">MLVLRSLLLLTSVVAAALPSLALNASCHNVVFQGRSGMPLFSAFHHAKMAFHTEHDVCFVEQIDDERRTTHVLFYPKHDDHSAKSCLLPGLPSADTFPGPPSATLLVAFINERANTLRLPNGQLSPIAPVIRMLEANLYRVTSSSPTTCRRIDAADITDEIFRDHVLRNEPLVITRSATALARDPAWSTESLLARIGRHQVHVKVSPNSDFEGCEPLAWWQPATSDGAASAIPEYVAKHLESPDKVLVRPAGLNMPFAAFVARLRASAATATSYYLEYLSMAAYVPELVADAPTFSWVESFLTREIANLWFGDGKSVGKLHFDPHENVLTMVAGAKTFVLMDPSDNTRLYEGHIREAQYDVDGEMGHETFHRRKLMESTSMVNSPVDVAAPDLERYPRFAHAQTMTCTVGEGDSIYVPAFWWHEVQSAPAADELRNVAINYWYTPVYKKDFPCKTCRLRFNLAYESVLPLAATAVDVSGLATPGRRDEL</sequence>
<dbReference type="SMART" id="SM00558">
    <property type="entry name" value="JmjC"/>
    <property type="match status" value="1"/>
</dbReference>
<proteinExistence type="predicted"/>
<dbReference type="InterPro" id="IPR041667">
    <property type="entry name" value="Cupin_8"/>
</dbReference>
<reference evidence="4 5" key="1">
    <citation type="submission" date="2019-03" db="EMBL/GenBank/DDBJ databases">
        <authorList>
            <person name="Gaulin E."/>
            <person name="Dumas B."/>
        </authorList>
    </citation>
    <scope>NUCLEOTIDE SEQUENCE [LARGE SCALE GENOMIC DNA]</scope>
    <source>
        <strain evidence="4">CBS 568.67</strain>
    </source>
</reference>
<dbReference type="SUPFAM" id="SSF51197">
    <property type="entry name" value="Clavaminate synthase-like"/>
    <property type="match status" value="1"/>
</dbReference>
<organism evidence="4 5">
    <name type="scientific">Aphanomyces stellatus</name>
    <dbReference type="NCBI Taxonomy" id="120398"/>
    <lineage>
        <taxon>Eukaryota</taxon>
        <taxon>Sar</taxon>
        <taxon>Stramenopiles</taxon>
        <taxon>Oomycota</taxon>
        <taxon>Saprolegniomycetes</taxon>
        <taxon>Saprolegniales</taxon>
        <taxon>Verrucalvaceae</taxon>
        <taxon>Aphanomyces</taxon>
    </lineage>
</organism>
<dbReference type="EMBL" id="VJMH01005449">
    <property type="protein sequence ID" value="KAF0695799.1"/>
    <property type="molecule type" value="Genomic_DNA"/>
</dbReference>
<dbReference type="InterPro" id="IPR014710">
    <property type="entry name" value="RmlC-like_jellyroll"/>
</dbReference>
<evidence type="ECO:0000313" key="5">
    <source>
        <dbReference type="Proteomes" id="UP000332933"/>
    </source>
</evidence>
<dbReference type="OrthoDB" id="415358at2759"/>
<protein>
    <submittedName>
        <fullName evidence="4">Aste57867_13396 protein</fullName>
    </submittedName>
</protein>
<keyword evidence="5" id="KW-1185">Reference proteome</keyword>
<feature type="chain" id="PRO_5033437170" evidence="1">
    <location>
        <begin position="17"/>
        <end position="489"/>
    </location>
</feature>
<dbReference type="Gene3D" id="2.60.120.10">
    <property type="entry name" value="Jelly Rolls"/>
    <property type="match status" value="1"/>
</dbReference>
<dbReference type="PROSITE" id="PS51184">
    <property type="entry name" value="JMJC"/>
    <property type="match status" value="1"/>
</dbReference>
<name>A0A485KYR9_9STRA</name>
<evidence type="ECO:0000259" key="2">
    <source>
        <dbReference type="PROSITE" id="PS51184"/>
    </source>
</evidence>
<dbReference type="PANTHER" id="PTHR12461:SF83">
    <property type="entry name" value="JMJC DOMAIN-CONTAINING PROTEIN"/>
    <property type="match status" value="1"/>
</dbReference>
<dbReference type="Pfam" id="PF13621">
    <property type="entry name" value="Cupin_8"/>
    <property type="match status" value="1"/>
</dbReference>
<evidence type="ECO:0000313" key="3">
    <source>
        <dbReference type="EMBL" id="KAF0695799.1"/>
    </source>
</evidence>
<dbReference type="Proteomes" id="UP000332933">
    <property type="component" value="Unassembled WGS sequence"/>
</dbReference>
<evidence type="ECO:0000256" key="1">
    <source>
        <dbReference type="SAM" id="SignalP"/>
    </source>
</evidence>
<accession>A0A485KYR9</accession>
<reference evidence="3" key="2">
    <citation type="submission" date="2019-06" db="EMBL/GenBank/DDBJ databases">
        <title>Genomics analysis of Aphanomyces spp. identifies a new class of oomycete effector associated with host adaptation.</title>
        <authorList>
            <person name="Gaulin E."/>
        </authorList>
    </citation>
    <scope>NUCLEOTIDE SEQUENCE</scope>
    <source>
        <strain evidence="3">CBS 578.67</strain>
    </source>
</reference>
<keyword evidence="1" id="KW-0732">Signal</keyword>
<gene>
    <name evidence="4" type="primary">Aste57867_13396</name>
    <name evidence="3" type="ORF">As57867_013346</name>
    <name evidence="4" type="ORF">ASTE57867_13396</name>
</gene>
<dbReference type="InterPro" id="IPR003347">
    <property type="entry name" value="JmjC_dom"/>
</dbReference>
<evidence type="ECO:0000313" key="4">
    <source>
        <dbReference type="EMBL" id="VFT90235.1"/>
    </source>
</evidence>
<dbReference type="PANTHER" id="PTHR12461">
    <property type="entry name" value="HYPOXIA-INDUCIBLE FACTOR 1 ALPHA INHIBITOR-RELATED"/>
    <property type="match status" value="1"/>
</dbReference>
<dbReference type="EMBL" id="CAADRA010005470">
    <property type="protein sequence ID" value="VFT90235.1"/>
    <property type="molecule type" value="Genomic_DNA"/>
</dbReference>
<feature type="signal peptide" evidence="1">
    <location>
        <begin position="1"/>
        <end position="16"/>
    </location>
</feature>